<gene>
    <name evidence="7" type="ORF">MSIBF_A2700016</name>
</gene>
<sequence length="225" mass="26268">MDFIKISYTGKTEDGKFFATTDEKVAKEKEIYDENVVYKQVILIYDESNDKITEKIKEEIKNEKVGTEKEIVILKELNHNYNPKLVQIYPIHMFKKQNLNPFTGMLFKSGESVGKVISVAGGRVKVDFNSDIAGKELIYKVKVEGIAATNEEKINYLIEKNFNTAENFRFNLEKNNKNENESNNLNMEIPKNIFINEQVFKKKQMFVHDVSKYLNIKEVVFTEKW</sequence>
<dbReference type="AlphaFoldDB" id="A0A098E9U8"/>
<evidence type="ECO:0000256" key="4">
    <source>
        <dbReference type="ARBA" id="ARBA00023110"/>
    </source>
</evidence>
<organism evidence="7">
    <name type="scientific">groundwater metagenome</name>
    <dbReference type="NCBI Taxonomy" id="717931"/>
    <lineage>
        <taxon>unclassified sequences</taxon>
        <taxon>metagenomes</taxon>
        <taxon>ecological metagenomes</taxon>
    </lineage>
</organism>
<dbReference type="EMBL" id="CCXY01000191">
    <property type="protein sequence ID" value="CEG12783.1"/>
    <property type="molecule type" value="Genomic_DNA"/>
</dbReference>
<dbReference type="InterPro" id="IPR054016">
    <property type="entry name" value="FKBP26_IF"/>
</dbReference>
<name>A0A098E9U8_9ZZZZ</name>
<feature type="domain" description="FKBP26 IF" evidence="6">
    <location>
        <begin position="87"/>
        <end position="129"/>
    </location>
</feature>
<dbReference type="InterPro" id="IPR046357">
    <property type="entry name" value="PPIase_dom_sf"/>
</dbReference>
<keyword evidence="5 7" id="KW-0413">Isomerase</keyword>
<protein>
    <recommendedName>
        <fullName evidence="3">peptidylprolyl isomerase</fullName>
        <ecNumber evidence="3">5.2.1.8</ecNumber>
    </recommendedName>
</protein>
<evidence type="ECO:0000313" key="7">
    <source>
        <dbReference type="EMBL" id="CEG12783.1"/>
    </source>
</evidence>
<dbReference type="EC" id="5.2.1.8" evidence="3"/>
<dbReference type="InterPro" id="IPR048261">
    <property type="entry name" value="SlpA/SlyD-like_ins_sf"/>
</dbReference>
<accession>A0A098E9U8</accession>
<comment type="catalytic activity">
    <reaction evidence="1">
        <text>[protein]-peptidylproline (omega=180) = [protein]-peptidylproline (omega=0)</text>
        <dbReference type="Rhea" id="RHEA:16237"/>
        <dbReference type="Rhea" id="RHEA-COMP:10747"/>
        <dbReference type="Rhea" id="RHEA-COMP:10748"/>
        <dbReference type="ChEBI" id="CHEBI:83833"/>
        <dbReference type="ChEBI" id="CHEBI:83834"/>
        <dbReference type="EC" id="5.2.1.8"/>
    </reaction>
</comment>
<comment type="similarity">
    <text evidence="2">Belongs to the FKBP-type PPIase family.</text>
</comment>
<evidence type="ECO:0000256" key="1">
    <source>
        <dbReference type="ARBA" id="ARBA00000971"/>
    </source>
</evidence>
<reference evidence="7" key="1">
    <citation type="submission" date="2014-09" db="EMBL/GenBank/DDBJ databases">
        <authorList>
            <person name="Probst J Alexander"/>
        </authorList>
    </citation>
    <scope>NUCLEOTIDE SEQUENCE</scope>
</reference>
<evidence type="ECO:0000256" key="2">
    <source>
        <dbReference type="ARBA" id="ARBA00006577"/>
    </source>
</evidence>
<dbReference type="Gene3D" id="2.40.10.330">
    <property type="match status" value="1"/>
</dbReference>
<dbReference type="Pfam" id="PF22199">
    <property type="entry name" value="FKBP26_IF"/>
    <property type="match status" value="1"/>
</dbReference>
<dbReference type="PANTHER" id="PTHR47861">
    <property type="entry name" value="FKBP-TYPE PEPTIDYL-PROLYL CIS-TRANS ISOMERASE SLYD"/>
    <property type="match status" value="1"/>
</dbReference>
<evidence type="ECO:0000256" key="3">
    <source>
        <dbReference type="ARBA" id="ARBA00013194"/>
    </source>
</evidence>
<dbReference type="Gene3D" id="3.30.70.2210">
    <property type="match status" value="1"/>
</dbReference>
<dbReference type="GO" id="GO:0003755">
    <property type="term" value="F:peptidyl-prolyl cis-trans isomerase activity"/>
    <property type="evidence" value="ECO:0007669"/>
    <property type="project" value="UniProtKB-KW"/>
</dbReference>
<evidence type="ECO:0000256" key="5">
    <source>
        <dbReference type="ARBA" id="ARBA00023235"/>
    </source>
</evidence>
<evidence type="ECO:0000259" key="6">
    <source>
        <dbReference type="Pfam" id="PF22199"/>
    </source>
</evidence>
<dbReference type="SUPFAM" id="SSF54534">
    <property type="entry name" value="FKBP-like"/>
    <property type="match status" value="1"/>
</dbReference>
<dbReference type="PANTHER" id="PTHR47861:SF2">
    <property type="entry name" value="LONG-TYPE PEPTIDYL-PROLYL CIS-TRANS ISOMERASE"/>
    <property type="match status" value="1"/>
</dbReference>
<keyword evidence="4" id="KW-0697">Rotamase</keyword>
<dbReference type="Gene3D" id="3.10.50.40">
    <property type="match status" value="1"/>
</dbReference>
<proteinExistence type="inferred from homology"/>